<organism evidence="1">
    <name type="scientific">Salmonella phage vB_SEnST11_KE06</name>
    <dbReference type="NCBI Taxonomy" id="3161164"/>
    <lineage>
        <taxon>Viruses</taxon>
        <taxon>Duplodnaviria</taxon>
        <taxon>Heunggongvirae</taxon>
        <taxon>Uroviricota</taxon>
        <taxon>Caudoviricetes</taxon>
        <taxon>Sarkviridae</taxon>
        <taxon>Guernseyvirinae</taxon>
        <taxon>Jerseyvirus</taxon>
    </lineage>
</organism>
<accession>A0AAU8GDQ4</accession>
<proteinExistence type="predicted"/>
<dbReference type="EMBL" id="PP856712">
    <property type="protein sequence ID" value="XCH39547.1"/>
    <property type="molecule type" value="Genomic_DNA"/>
</dbReference>
<evidence type="ECO:0000313" key="1">
    <source>
        <dbReference type="EMBL" id="XCH39547.1"/>
    </source>
</evidence>
<reference evidence="1" key="1">
    <citation type="submission" date="2024-05" db="EMBL/GenBank/DDBJ databases">
        <authorList>
            <person name="Mugo M.M."/>
            <person name="Musyoki A.M."/>
            <person name="Makumi A.M."/>
            <person name="Mutai I."/>
            <person name="Drechsel O."/>
            <person name="Kering K.K."/>
            <person name="Muturi P."/>
            <person name="Mbae C.K."/>
            <person name="Kariuki S.M."/>
        </authorList>
    </citation>
    <scope>NUCLEOTIDE SEQUENCE</scope>
</reference>
<gene>
    <name evidence="1" type="ORF">PBUZXGIC_CDS0028</name>
</gene>
<sequence>MLPMRIELAQGSSDTKEGSYLILSLRVSVSLNAFPLGAEPLSSHKVKQKLK</sequence>
<protein>
    <submittedName>
        <fullName evidence="1">Uncharacterized protein</fullName>
    </submittedName>
</protein>
<name>A0AAU8GDQ4_9CAUD</name>